<evidence type="ECO:0000313" key="1">
    <source>
        <dbReference type="EMBL" id="MBW76873.1"/>
    </source>
</evidence>
<dbReference type="AlphaFoldDB" id="A0A2M4DH37"/>
<sequence length="109" mass="12633">MFEYSRHRLPLHLLLLLARGRSTNRFECHLRWWLHREDWFFLLAQIVEQPEEGGKVCTQPLFRLLVIHGIRGLQRSHQLSHAPLSIRIDGMAGMAGLVGGNHYWALPGT</sequence>
<accession>A0A2M4DH37</accession>
<organism evidence="1">
    <name type="scientific">Anopheles darlingi</name>
    <name type="common">Mosquito</name>
    <dbReference type="NCBI Taxonomy" id="43151"/>
    <lineage>
        <taxon>Eukaryota</taxon>
        <taxon>Metazoa</taxon>
        <taxon>Ecdysozoa</taxon>
        <taxon>Arthropoda</taxon>
        <taxon>Hexapoda</taxon>
        <taxon>Insecta</taxon>
        <taxon>Pterygota</taxon>
        <taxon>Neoptera</taxon>
        <taxon>Endopterygota</taxon>
        <taxon>Diptera</taxon>
        <taxon>Nematocera</taxon>
        <taxon>Culicoidea</taxon>
        <taxon>Culicidae</taxon>
        <taxon>Anophelinae</taxon>
        <taxon>Anopheles</taxon>
    </lineage>
</organism>
<protein>
    <submittedName>
        <fullName evidence="1">Putative secreted protein</fullName>
    </submittedName>
</protein>
<dbReference type="EMBL" id="GGFL01012695">
    <property type="protein sequence ID" value="MBW76873.1"/>
    <property type="molecule type" value="Transcribed_RNA"/>
</dbReference>
<name>A0A2M4DH37_ANODA</name>
<reference evidence="1" key="1">
    <citation type="submission" date="2018-01" db="EMBL/GenBank/DDBJ databases">
        <title>An insight into the sialome of Amazonian anophelines.</title>
        <authorList>
            <person name="Ribeiro J.M."/>
            <person name="Scarpassa V."/>
            <person name="Calvo E."/>
        </authorList>
    </citation>
    <scope>NUCLEOTIDE SEQUENCE</scope>
</reference>
<proteinExistence type="predicted"/>